<feature type="domain" description="GGDEF" evidence="1">
    <location>
        <begin position="9"/>
        <end position="143"/>
    </location>
</feature>
<organism evidence="2 3">
    <name type="scientific">Bacillus suaedaesalsae</name>
    <dbReference type="NCBI Taxonomy" id="2810349"/>
    <lineage>
        <taxon>Bacteria</taxon>
        <taxon>Bacillati</taxon>
        <taxon>Bacillota</taxon>
        <taxon>Bacilli</taxon>
        <taxon>Bacillales</taxon>
        <taxon>Bacillaceae</taxon>
        <taxon>Bacillus</taxon>
    </lineage>
</organism>
<dbReference type="Gene3D" id="3.30.70.270">
    <property type="match status" value="1"/>
</dbReference>
<evidence type="ECO:0000259" key="1">
    <source>
        <dbReference type="PROSITE" id="PS50887"/>
    </source>
</evidence>
<dbReference type="PROSITE" id="PS50887">
    <property type="entry name" value="GGDEF"/>
    <property type="match status" value="1"/>
</dbReference>
<dbReference type="PANTHER" id="PTHR46663:SF2">
    <property type="entry name" value="GGDEF DOMAIN-CONTAINING PROTEIN"/>
    <property type="match status" value="1"/>
</dbReference>
<dbReference type="SUPFAM" id="SSF55073">
    <property type="entry name" value="Nucleotide cyclase"/>
    <property type="match status" value="1"/>
</dbReference>
<reference evidence="2 3" key="1">
    <citation type="submission" date="2021-02" db="EMBL/GenBank/DDBJ databases">
        <title>Bacillus sp. RD4P76, an endophyte from a halophyte.</title>
        <authorList>
            <person name="Sun J.-Q."/>
        </authorList>
    </citation>
    <scope>NUCLEOTIDE SEQUENCE [LARGE SCALE GENOMIC DNA]</scope>
    <source>
        <strain evidence="2 3">RD4P76</strain>
    </source>
</reference>
<dbReference type="NCBIfam" id="TIGR00254">
    <property type="entry name" value="GGDEF"/>
    <property type="match status" value="1"/>
</dbReference>
<protein>
    <submittedName>
        <fullName evidence="2">GGDEF domain-containing protein</fullName>
    </submittedName>
</protein>
<dbReference type="Pfam" id="PF00990">
    <property type="entry name" value="GGDEF"/>
    <property type="match status" value="1"/>
</dbReference>
<dbReference type="InterPro" id="IPR043128">
    <property type="entry name" value="Rev_trsase/Diguanyl_cyclase"/>
</dbReference>
<sequence length="145" mass="16626">MEKTNKIHESFTLFYLDLDNLKKINDQLGHNIGDKVLIEFGEKLKQTVRETDIVCRMGGDEFVILASGCNREKADLFAKRILNTLTSPIMIHDEELYISTSIGIYVSNGEDNRQSPELMIKLADDALYIAKNNGKNRYEFSNDYQ</sequence>
<dbReference type="InterPro" id="IPR052163">
    <property type="entry name" value="DGC-Regulatory_Protein"/>
</dbReference>
<accession>A0ABS2DH79</accession>
<dbReference type="EMBL" id="JAFELM010000027">
    <property type="protein sequence ID" value="MBM6617772.1"/>
    <property type="molecule type" value="Genomic_DNA"/>
</dbReference>
<name>A0ABS2DH79_9BACI</name>
<dbReference type="CDD" id="cd01949">
    <property type="entry name" value="GGDEF"/>
    <property type="match status" value="1"/>
</dbReference>
<dbReference type="InterPro" id="IPR000160">
    <property type="entry name" value="GGDEF_dom"/>
</dbReference>
<dbReference type="Proteomes" id="UP001518925">
    <property type="component" value="Unassembled WGS sequence"/>
</dbReference>
<dbReference type="SMART" id="SM00267">
    <property type="entry name" value="GGDEF"/>
    <property type="match status" value="1"/>
</dbReference>
<evidence type="ECO:0000313" key="3">
    <source>
        <dbReference type="Proteomes" id="UP001518925"/>
    </source>
</evidence>
<keyword evidence="3" id="KW-1185">Reference proteome</keyword>
<dbReference type="InterPro" id="IPR029787">
    <property type="entry name" value="Nucleotide_cyclase"/>
</dbReference>
<comment type="caution">
    <text evidence="2">The sequence shown here is derived from an EMBL/GenBank/DDBJ whole genome shotgun (WGS) entry which is preliminary data.</text>
</comment>
<dbReference type="PANTHER" id="PTHR46663">
    <property type="entry name" value="DIGUANYLATE CYCLASE DGCT-RELATED"/>
    <property type="match status" value="1"/>
</dbReference>
<evidence type="ECO:0000313" key="2">
    <source>
        <dbReference type="EMBL" id="MBM6617772.1"/>
    </source>
</evidence>
<gene>
    <name evidence="2" type="ORF">JR050_08835</name>
</gene>
<proteinExistence type="predicted"/>